<keyword evidence="7" id="KW-1185">Reference proteome</keyword>
<accession>A0A7Z1ATI3</accession>
<comment type="caution">
    <text evidence="6">The sequence shown here is derived from an EMBL/GenBank/DDBJ whole genome shotgun (WGS) entry which is preliminary data.</text>
</comment>
<dbReference type="Gene3D" id="3.60.130.10">
    <property type="entry name" value="Clavaminate synthase-like"/>
    <property type="match status" value="1"/>
</dbReference>
<keyword evidence="3" id="KW-0408">Iron</keyword>
<name>A0A7Z1ATI3_9PSEU</name>
<dbReference type="EMBL" id="MSIF01000045">
    <property type="protein sequence ID" value="OLF04419.1"/>
    <property type="molecule type" value="Genomic_DNA"/>
</dbReference>
<keyword evidence="2" id="KW-0560">Oxidoreductase</keyword>
<proteinExistence type="predicted"/>
<protein>
    <recommendedName>
        <fullName evidence="5">TauD/TfdA-like domain-containing protein</fullName>
    </recommendedName>
</protein>
<dbReference type="Pfam" id="PF02668">
    <property type="entry name" value="TauD"/>
    <property type="match status" value="1"/>
</dbReference>
<dbReference type="GO" id="GO:0016491">
    <property type="term" value="F:oxidoreductase activity"/>
    <property type="evidence" value="ECO:0007669"/>
    <property type="project" value="UniProtKB-KW"/>
</dbReference>
<comment type="cofactor">
    <cofactor evidence="1">
        <name>Fe(2+)</name>
        <dbReference type="ChEBI" id="CHEBI:29033"/>
    </cofactor>
</comment>
<feature type="domain" description="TauD/TfdA-like" evidence="5">
    <location>
        <begin position="27"/>
        <end position="326"/>
    </location>
</feature>
<dbReference type="InterPro" id="IPR003819">
    <property type="entry name" value="TauD/TfdA-like"/>
</dbReference>
<reference evidence="6 7" key="1">
    <citation type="submission" date="2016-12" db="EMBL/GenBank/DDBJ databases">
        <title>The draft genome sequence of Actinophytocola xinjiangensis.</title>
        <authorList>
            <person name="Wang W."/>
            <person name="Yuan L."/>
        </authorList>
    </citation>
    <scope>NUCLEOTIDE SEQUENCE [LARGE SCALE GENOMIC DNA]</scope>
    <source>
        <strain evidence="6 7">CGMCC 4.4663</strain>
    </source>
</reference>
<dbReference type="InterPro" id="IPR050411">
    <property type="entry name" value="AlphaKG_dependent_hydroxylases"/>
</dbReference>
<evidence type="ECO:0000256" key="2">
    <source>
        <dbReference type="ARBA" id="ARBA00023002"/>
    </source>
</evidence>
<dbReference type="InterPro" id="IPR042098">
    <property type="entry name" value="TauD-like_sf"/>
</dbReference>
<evidence type="ECO:0000256" key="3">
    <source>
        <dbReference type="ARBA" id="ARBA00023004"/>
    </source>
</evidence>
<dbReference type="RefSeq" id="WP_075138502.1">
    <property type="nucleotide sequence ID" value="NZ_MSIF01000045.1"/>
</dbReference>
<sequence>MSAPAGPRRRRASAPAELTRRSFLTDEPFGLCVEATMPGLDLRVWLTESRAGIRADLDRYGAVLFRGFAVDGAAGFGDCARAIDPELLGYLERAAPRTEVADKVFTSTEFTSDEWIPLHHEMSYSHNWPSLLYFYCDLAAESGGGTPLASEREVFPLIPAQIRERFERHGVRYVRNYGPDLDLPWQVVFQTGDRAEVEAYCRDSGTEFVWTGADGLRTTAVRQAVATHPRTGETVWFNHAHLFHVSTTPPEVRAALVAEFGLDGLPRNAFYGDGQPIEDEVVGLVGDTYRAAARSFPWRAGDVLVVDNFLATHGREPFTGARRVLVAMSDLYVNRGC</sequence>
<evidence type="ECO:0000256" key="4">
    <source>
        <dbReference type="ARBA" id="ARBA00023194"/>
    </source>
</evidence>
<dbReference type="AlphaFoldDB" id="A0A7Z1ATI3"/>
<dbReference type="SUPFAM" id="SSF51197">
    <property type="entry name" value="Clavaminate synthase-like"/>
    <property type="match status" value="1"/>
</dbReference>
<organism evidence="6 7">
    <name type="scientific">Actinophytocola xinjiangensis</name>
    <dbReference type="NCBI Taxonomy" id="485602"/>
    <lineage>
        <taxon>Bacteria</taxon>
        <taxon>Bacillati</taxon>
        <taxon>Actinomycetota</taxon>
        <taxon>Actinomycetes</taxon>
        <taxon>Pseudonocardiales</taxon>
        <taxon>Pseudonocardiaceae</taxon>
    </lineage>
</organism>
<evidence type="ECO:0000313" key="7">
    <source>
        <dbReference type="Proteomes" id="UP000185696"/>
    </source>
</evidence>
<keyword evidence="4" id="KW-0045">Antibiotic biosynthesis</keyword>
<evidence type="ECO:0000313" key="6">
    <source>
        <dbReference type="EMBL" id="OLF04419.1"/>
    </source>
</evidence>
<evidence type="ECO:0000256" key="1">
    <source>
        <dbReference type="ARBA" id="ARBA00001954"/>
    </source>
</evidence>
<dbReference type="PANTHER" id="PTHR10696">
    <property type="entry name" value="GAMMA-BUTYROBETAINE HYDROXYLASE-RELATED"/>
    <property type="match status" value="1"/>
</dbReference>
<dbReference type="Proteomes" id="UP000185696">
    <property type="component" value="Unassembled WGS sequence"/>
</dbReference>
<gene>
    <name evidence="6" type="ORF">BLA60_40965</name>
</gene>
<dbReference type="GO" id="GO:0017000">
    <property type="term" value="P:antibiotic biosynthetic process"/>
    <property type="evidence" value="ECO:0007669"/>
    <property type="project" value="UniProtKB-KW"/>
</dbReference>
<dbReference type="PANTHER" id="PTHR10696:SF56">
    <property type="entry name" value="TAUD_TFDA-LIKE DOMAIN-CONTAINING PROTEIN"/>
    <property type="match status" value="1"/>
</dbReference>
<evidence type="ECO:0000259" key="5">
    <source>
        <dbReference type="Pfam" id="PF02668"/>
    </source>
</evidence>